<dbReference type="AlphaFoldDB" id="A0A0L9UGQ9"/>
<evidence type="ECO:0000313" key="3">
    <source>
        <dbReference type="Proteomes" id="UP000053144"/>
    </source>
</evidence>
<proteinExistence type="predicted"/>
<organism evidence="2 3">
    <name type="scientific">Phaseolus angularis</name>
    <name type="common">Azuki bean</name>
    <name type="synonym">Vigna angularis</name>
    <dbReference type="NCBI Taxonomy" id="3914"/>
    <lineage>
        <taxon>Eukaryota</taxon>
        <taxon>Viridiplantae</taxon>
        <taxon>Streptophyta</taxon>
        <taxon>Embryophyta</taxon>
        <taxon>Tracheophyta</taxon>
        <taxon>Spermatophyta</taxon>
        <taxon>Magnoliopsida</taxon>
        <taxon>eudicotyledons</taxon>
        <taxon>Gunneridae</taxon>
        <taxon>Pentapetalae</taxon>
        <taxon>rosids</taxon>
        <taxon>fabids</taxon>
        <taxon>Fabales</taxon>
        <taxon>Fabaceae</taxon>
        <taxon>Papilionoideae</taxon>
        <taxon>50 kb inversion clade</taxon>
        <taxon>NPAAA clade</taxon>
        <taxon>indigoferoid/millettioid clade</taxon>
        <taxon>Phaseoleae</taxon>
        <taxon>Vigna</taxon>
    </lineage>
</organism>
<evidence type="ECO:0000313" key="2">
    <source>
        <dbReference type="EMBL" id="KOM41933.1"/>
    </source>
</evidence>
<feature type="region of interest" description="Disordered" evidence="1">
    <location>
        <begin position="1"/>
        <end position="29"/>
    </location>
</feature>
<name>A0A0L9UGQ9_PHAAN</name>
<dbReference type="STRING" id="3914.A0A0L9UGQ9"/>
<dbReference type="EMBL" id="CM003374">
    <property type="protein sequence ID" value="KOM41933.1"/>
    <property type="molecule type" value="Genomic_DNA"/>
</dbReference>
<gene>
    <name evidence="2" type="ORF">LR48_Vigan04g213100</name>
</gene>
<accession>A0A0L9UGQ9</accession>
<dbReference type="Gramene" id="KOM41933">
    <property type="protein sequence ID" value="KOM41933"/>
    <property type="gene ID" value="LR48_Vigan04g213100"/>
</dbReference>
<reference evidence="3" key="1">
    <citation type="journal article" date="2015" name="Proc. Natl. Acad. Sci. U.S.A.">
        <title>Genome sequencing of adzuki bean (Vigna angularis) provides insight into high starch and low fat accumulation and domestication.</title>
        <authorList>
            <person name="Yang K."/>
            <person name="Tian Z."/>
            <person name="Chen C."/>
            <person name="Luo L."/>
            <person name="Zhao B."/>
            <person name="Wang Z."/>
            <person name="Yu L."/>
            <person name="Li Y."/>
            <person name="Sun Y."/>
            <person name="Li W."/>
            <person name="Chen Y."/>
            <person name="Li Y."/>
            <person name="Zhang Y."/>
            <person name="Ai D."/>
            <person name="Zhao J."/>
            <person name="Shang C."/>
            <person name="Ma Y."/>
            <person name="Wu B."/>
            <person name="Wang M."/>
            <person name="Gao L."/>
            <person name="Sun D."/>
            <person name="Zhang P."/>
            <person name="Guo F."/>
            <person name="Wang W."/>
            <person name="Li Y."/>
            <person name="Wang J."/>
            <person name="Varshney R.K."/>
            <person name="Wang J."/>
            <person name="Ling H.Q."/>
            <person name="Wan P."/>
        </authorList>
    </citation>
    <scope>NUCLEOTIDE SEQUENCE</scope>
    <source>
        <strain evidence="3">cv. Jingnong 6</strain>
    </source>
</reference>
<sequence length="87" mass="9709">VYAEMRLAGARRTKSDDIGEDDAPSTSGRQCLEGADGDLLHVDVPKILVLFIYLLGCAIHWSISPSTYEPTFDWENERALIFGQRIP</sequence>
<feature type="non-terminal residue" evidence="2">
    <location>
        <position position="1"/>
    </location>
</feature>
<protein>
    <submittedName>
        <fullName evidence="2">Uncharacterized protein</fullName>
    </submittedName>
</protein>
<evidence type="ECO:0000256" key="1">
    <source>
        <dbReference type="SAM" id="MobiDB-lite"/>
    </source>
</evidence>
<dbReference type="Proteomes" id="UP000053144">
    <property type="component" value="Chromosome 4"/>
</dbReference>